<evidence type="ECO:0000313" key="2">
    <source>
        <dbReference type="EMBL" id="TDQ28865.1"/>
    </source>
</evidence>
<keyword evidence="3" id="KW-1185">Reference proteome</keyword>
<name>A0A4R6TEZ7_9FLAO</name>
<dbReference type="GO" id="GO:0016829">
    <property type="term" value="F:lyase activity"/>
    <property type="evidence" value="ECO:0007669"/>
    <property type="project" value="UniProtKB-KW"/>
</dbReference>
<sequence>MLENDFYTIVSSEIKEDTISSKILLNKNHQIFEGHFPENPVTPGVCMIQLVKEILEKTYQYNLQLSKISNVKFTALINPNVNQELLISTQVNKEDTLLKIKNVCTFTDSTVALKCNATFLVK</sequence>
<dbReference type="InterPro" id="IPR054545">
    <property type="entry name" value="ApeI-like"/>
</dbReference>
<dbReference type="InterPro" id="IPR029069">
    <property type="entry name" value="HotDog_dom_sf"/>
</dbReference>
<proteinExistence type="predicted"/>
<evidence type="ECO:0000313" key="3">
    <source>
        <dbReference type="Proteomes" id="UP000295390"/>
    </source>
</evidence>
<dbReference type="RefSeq" id="WP_133535367.1">
    <property type="nucleotide sequence ID" value="NZ_SNYH01000002.1"/>
</dbReference>
<dbReference type="AlphaFoldDB" id="A0A4R6TEZ7"/>
<dbReference type="EMBL" id="SNYH01000002">
    <property type="protein sequence ID" value="TDQ28865.1"/>
    <property type="molecule type" value="Genomic_DNA"/>
</dbReference>
<dbReference type="OrthoDB" id="9772788at2"/>
<dbReference type="Gene3D" id="3.10.129.10">
    <property type="entry name" value="Hotdog Thioesterase"/>
    <property type="match status" value="1"/>
</dbReference>
<accession>A0A4R6TEZ7</accession>
<reference evidence="2 3" key="1">
    <citation type="submission" date="2019-03" db="EMBL/GenBank/DDBJ databases">
        <title>Genomic Encyclopedia of Type Strains, Phase III (KMG-III): the genomes of soil and plant-associated and newly described type strains.</title>
        <authorList>
            <person name="Whitman W."/>
        </authorList>
    </citation>
    <scope>NUCLEOTIDE SEQUENCE [LARGE SCALE GENOMIC DNA]</scope>
    <source>
        <strain evidence="2 3">CECT 8283</strain>
    </source>
</reference>
<feature type="domain" description="ApeI dehydratase-like" evidence="1">
    <location>
        <begin position="13"/>
        <end position="100"/>
    </location>
</feature>
<gene>
    <name evidence="2" type="ORF">DFQ07_1246</name>
</gene>
<dbReference type="Pfam" id="PF22818">
    <property type="entry name" value="ApeI-like"/>
    <property type="match status" value="1"/>
</dbReference>
<evidence type="ECO:0000259" key="1">
    <source>
        <dbReference type="Pfam" id="PF22818"/>
    </source>
</evidence>
<dbReference type="Proteomes" id="UP000295390">
    <property type="component" value="Unassembled WGS sequence"/>
</dbReference>
<dbReference type="SUPFAM" id="SSF54637">
    <property type="entry name" value="Thioesterase/thiol ester dehydrase-isomerase"/>
    <property type="match status" value="1"/>
</dbReference>
<comment type="caution">
    <text evidence="2">The sequence shown here is derived from an EMBL/GenBank/DDBJ whole genome shotgun (WGS) entry which is preliminary data.</text>
</comment>
<protein>
    <submittedName>
        <fullName evidence="2">3-hydroxyacyl-[acyl-carrier-protein] dehydratase</fullName>
    </submittedName>
</protein>
<organism evidence="2 3">
    <name type="scientific">Tenacibaculum caenipelagi</name>
    <dbReference type="NCBI Taxonomy" id="1325435"/>
    <lineage>
        <taxon>Bacteria</taxon>
        <taxon>Pseudomonadati</taxon>
        <taxon>Bacteroidota</taxon>
        <taxon>Flavobacteriia</taxon>
        <taxon>Flavobacteriales</taxon>
        <taxon>Flavobacteriaceae</taxon>
        <taxon>Tenacibaculum</taxon>
    </lineage>
</organism>